<feature type="domain" description="Nudix hydrolase" evidence="3">
    <location>
        <begin position="4"/>
        <end position="138"/>
    </location>
</feature>
<gene>
    <name evidence="4" type="ORF">GCM10009721_00530</name>
</gene>
<evidence type="ECO:0000313" key="4">
    <source>
        <dbReference type="EMBL" id="GGM79974.1"/>
    </source>
</evidence>
<evidence type="ECO:0000256" key="1">
    <source>
        <dbReference type="ARBA" id="ARBA00001946"/>
    </source>
</evidence>
<dbReference type="InterPro" id="IPR015797">
    <property type="entry name" value="NUDIX_hydrolase-like_dom_sf"/>
</dbReference>
<accession>A0ABQ2HFH4</accession>
<dbReference type="EMBL" id="BMNZ01000001">
    <property type="protein sequence ID" value="GGM79974.1"/>
    <property type="molecule type" value="Genomic_DNA"/>
</dbReference>
<evidence type="ECO:0000256" key="2">
    <source>
        <dbReference type="ARBA" id="ARBA00022801"/>
    </source>
</evidence>
<dbReference type="PANTHER" id="PTHR43046:SF2">
    <property type="entry name" value="8-OXO-DGTP DIPHOSPHATASE-RELATED"/>
    <property type="match status" value="1"/>
</dbReference>
<evidence type="ECO:0000259" key="3">
    <source>
        <dbReference type="PROSITE" id="PS51462"/>
    </source>
</evidence>
<dbReference type="Gene3D" id="3.90.79.10">
    <property type="entry name" value="Nucleoside Triphosphate Pyrophosphohydrolase"/>
    <property type="match status" value="1"/>
</dbReference>
<protein>
    <submittedName>
        <fullName evidence="4">DNA mismatch repair protein MutT</fullName>
    </submittedName>
</protein>
<dbReference type="Proteomes" id="UP000623461">
    <property type="component" value="Unassembled WGS sequence"/>
</dbReference>
<evidence type="ECO:0000313" key="5">
    <source>
        <dbReference type="Proteomes" id="UP000623461"/>
    </source>
</evidence>
<keyword evidence="5" id="KW-1185">Reference proteome</keyword>
<dbReference type="CDD" id="cd04690">
    <property type="entry name" value="NUDIX_Hydrolase"/>
    <property type="match status" value="1"/>
</dbReference>
<keyword evidence="2" id="KW-0378">Hydrolase</keyword>
<sequence length="143" mass="15623">MSDPNAGSATTPPFVDKIAWVHLVDRRLLVARSFGRELFYVPGGKREPGESDVETLVREIHEELGVRLDPASAVHRVTVEAPADGRPDSRPVRLTCYTADAEGEVAPSREIEELAWVGSADADRVSAANRLVLDHLRDTGLLD</sequence>
<dbReference type="InterPro" id="IPR000086">
    <property type="entry name" value="NUDIX_hydrolase_dom"/>
</dbReference>
<organism evidence="4 5">
    <name type="scientific">Terrabacter tumescens</name>
    <dbReference type="NCBI Taxonomy" id="60443"/>
    <lineage>
        <taxon>Bacteria</taxon>
        <taxon>Bacillati</taxon>
        <taxon>Actinomycetota</taxon>
        <taxon>Actinomycetes</taxon>
        <taxon>Micrococcales</taxon>
        <taxon>Intrasporangiaceae</taxon>
        <taxon>Terrabacter</taxon>
    </lineage>
</organism>
<dbReference type="Pfam" id="PF00293">
    <property type="entry name" value="NUDIX"/>
    <property type="match status" value="1"/>
</dbReference>
<dbReference type="PROSITE" id="PS00893">
    <property type="entry name" value="NUDIX_BOX"/>
    <property type="match status" value="1"/>
</dbReference>
<dbReference type="PROSITE" id="PS51462">
    <property type="entry name" value="NUDIX"/>
    <property type="match status" value="1"/>
</dbReference>
<name>A0ABQ2HFH4_9MICO</name>
<dbReference type="SUPFAM" id="SSF55811">
    <property type="entry name" value="Nudix"/>
    <property type="match status" value="1"/>
</dbReference>
<proteinExistence type="predicted"/>
<comment type="cofactor">
    <cofactor evidence="1">
        <name>Mg(2+)</name>
        <dbReference type="ChEBI" id="CHEBI:18420"/>
    </cofactor>
</comment>
<dbReference type="RefSeq" id="WP_052358213.1">
    <property type="nucleotide sequence ID" value="NZ_BMNZ01000001.1"/>
</dbReference>
<dbReference type="PANTHER" id="PTHR43046">
    <property type="entry name" value="GDP-MANNOSE MANNOSYL HYDROLASE"/>
    <property type="match status" value="1"/>
</dbReference>
<reference evidence="5" key="1">
    <citation type="journal article" date="2019" name="Int. J. Syst. Evol. Microbiol.">
        <title>The Global Catalogue of Microorganisms (GCM) 10K type strain sequencing project: providing services to taxonomists for standard genome sequencing and annotation.</title>
        <authorList>
            <consortium name="The Broad Institute Genomics Platform"/>
            <consortium name="The Broad Institute Genome Sequencing Center for Infectious Disease"/>
            <person name="Wu L."/>
            <person name="Ma J."/>
        </authorList>
    </citation>
    <scope>NUCLEOTIDE SEQUENCE [LARGE SCALE GENOMIC DNA]</scope>
    <source>
        <strain evidence="5">JCM 1365</strain>
    </source>
</reference>
<comment type="caution">
    <text evidence="4">The sequence shown here is derived from an EMBL/GenBank/DDBJ whole genome shotgun (WGS) entry which is preliminary data.</text>
</comment>
<dbReference type="InterPro" id="IPR020084">
    <property type="entry name" value="NUDIX_hydrolase_CS"/>
</dbReference>